<keyword evidence="3" id="KW-0731">Sigma factor</keyword>
<dbReference type="InterPro" id="IPR013325">
    <property type="entry name" value="RNA_pol_sigma_r2"/>
</dbReference>
<evidence type="ECO:0000259" key="5">
    <source>
        <dbReference type="Pfam" id="PF04542"/>
    </source>
</evidence>
<dbReference type="InterPro" id="IPR013324">
    <property type="entry name" value="RNA_pol_sigma_r3/r4-like"/>
</dbReference>
<dbReference type="GO" id="GO:0003677">
    <property type="term" value="F:DNA binding"/>
    <property type="evidence" value="ECO:0007669"/>
    <property type="project" value="InterPro"/>
</dbReference>
<comment type="similarity">
    <text evidence="1">Belongs to the sigma-70 factor family. ECF subfamily.</text>
</comment>
<evidence type="ECO:0000259" key="6">
    <source>
        <dbReference type="Pfam" id="PF08281"/>
    </source>
</evidence>
<sequence length="210" mass="24290">MPFARFPRTELQSNVQRSAVQARDPSTNDSECSDNALIRQCVAGNADSFRWLYQRYHQKVRALLYQLCDAATLDDLVQEVFLRAWKGLPKFRQSSQFSTWLYRIACNVASDQRQLLAKGRSRFDSLKQQSAAQQDAPDLMHLHYQDIVQRGLQQLSFEHCTILVMHDLEDIAQKEIAEVLEIPLGTVKSRLFHARAAMRQFLHREGVQQL</sequence>
<dbReference type="CDD" id="cd06171">
    <property type="entry name" value="Sigma70_r4"/>
    <property type="match status" value="1"/>
</dbReference>
<dbReference type="InterPro" id="IPR007627">
    <property type="entry name" value="RNA_pol_sigma70_r2"/>
</dbReference>
<name>A0A8J7YW39_9CYAN</name>
<dbReference type="GO" id="GO:0016987">
    <property type="term" value="F:sigma factor activity"/>
    <property type="evidence" value="ECO:0007669"/>
    <property type="project" value="UniProtKB-KW"/>
</dbReference>
<dbReference type="NCBIfam" id="NF009171">
    <property type="entry name" value="PRK12518.1"/>
    <property type="match status" value="1"/>
</dbReference>
<evidence type="ECO:0000256" key="1">
    <source>
        <dbReference type="ARBA" id="ARBA00010641"/>
    </source>
</evidence>
<dbReference type="InterPro" id="IPR039425">
    <property type="entry name" value="RNA_pol_sigma-70-like"/>
</dbReference>
<dbReference type="EMBL" id="WVIE01000001">
    <property type="protein sequence ID" value="NDJ15697.1"/>
    <property type="molecule type" value="Genomic_DNA"/>
</dbReference>
<comment type="caution">
    <text evidence="7">The sequence shown here is derived from an EMBL/GenBank/DDBJ whole genome shotgun (WGS) entry which is preliminary data.</text>
</comment>
<evidence type="ECO:0000256" key="2">
    <source>
        <dbReference type="ARBA" id="ARBA00023015"/>
    </source>
</evidence>
<protein>
    <submittedName>
        <fullName evidence="7">Sigma-70 family RNA polymerase sigma factor</fullName>
    </submittedName>
</protein>
<dbReference type="SUPFAM" id="SSF88946">
    <property type="entry name" value="Sigma2 domain of RNA polymerase sigma factors"/>
    <property type="match status" value="1"/>
</dbReference>
<feature type="domain" description="RNA polymerase sigma factor 70 region 4 type 2" evidence="6">
    <location>
        <begin position="147"/>
        <end position="198"/>
    </location>
</feature>
<proteinExistence type="inferred from homology"/>
<dbReference type="InterPro" id="IPR014284">
    <property type="entry name" value="RNA_pol_sigma-70_dom"/>
</dbReference>
<keyword evidence="8" id="KW-1185">Reference proteome</keyword>
<dbReference type="SUPFAM" id="SSF88659">
    <property type="entry name" value="Sigma3 and sigma4 domains of RNA polymerase sigma factors"/>
    <property type="match status" value="1"/>
</dbReference>
<dbReference type="Gene3D" id="1.10.1740.10">
    <property type="match status" value="1"/>
</dbReference>
<evidence type="ECO:0000256" key="4">
    <source>
        <dbReference type="ARBA" id="ARBA00023163"/>
    </source>
</evidence>
<dbReference type="Pfam" id="PF08281">
    <property type="entry name" value="Sigma70_r4_2"/>
    <property type="match status" value="1"/>
</dbReference>
<reference evidence="7" key="1">
    <citation type="submission" date="2019-12" db="EMBL/GenBank/DDBJ databases">
        <title>High-Quality draft genome sequences of three cyanobacteria isolated from the limestone walls of the Old Cathedral of Coimbra.</title>
        <authorList>
            <person name="Tiago I."/>
            <person name="Soares F."/>
            <person name="Portugal A."/>
        </authorList>
    </citation>
    <scope>NUCLEOTIDE SEQUENCE</scope>
    <source>
        <strain evidence="7">A</strain>
    </source>
</reference>
<keyword evidence="4" id="KW-0804">Transcription</keyword>
<dbReference type="Pfam" id="PF04542">
    <property type="entry name" value="Sigma70_r2"/>
    <property type="match status" value="1"/>
</dbReference>
<dbReference type="AlphaFoldDB" id="A0A8J7YW39"/>
<dbReference type="Proteomes" id="UP000646053">
    <property type="component" value="Unassembled WGS sequence"/>
</dbReference>
<accession>A0A8J7YW39</accession>
<evidence type="ECO:0000256" key="3">
    <source>
        <dbReference type="ARBA" id="ARBA00023082"/>
    </source>
</evidence>
<gene>
    <name evidence="7" type="ORF">GS601_00065</name>
</gene>
<dbReference type="InterPro" id="IPR036388">
    <property type="entry name" value="WH-like_DNA-bd_sf"/>
</dbReference>
<dbReference type="NCBIfam" id="TIGR02937">
    <property type="entry name" value="sigma70-ECF"/>
    <property type="match status" value="1"/>
</dbReference>
<organism evidence="7 8">
    <name type="scientific">Myxacorys almedinensis A</name>
    <dbReference type="NCBI Taxonomy" id="2690445"/>
    <lineage>
        <taxon>Bacteria</taxon>
        <taxon>Bacillati</taxon>
        <taxon>Cyanobacteriota</taxon>
        <taxon>Cyanophyceae</taxon>
        <taxon>Leptolyngbyales</taxon>
        <taxon>Leptolyngbyaceae</taxon>
        <taxon>Myxacorys</taxon>
        <taxon>Myxacorys almedinensis</taxon>
    </lineage>
</organism>
<dbReference type="InterPro" id="IPR013249">
    <property type="entry name" value="RNA_pol_sigma70_r4_t2"/>
</dbReference>
<feature type="domain" description="RNA polymerase sigma-70 region 2" evidence="5">
    <location>
        <begin position="52"/>
        <end position="112"/>
    </location>
</feature>
<keyword evidence="2" id="KW-0805">Transcription regulation</keyword>
<dbReference type="PANTHER" id="PTHR43133">
    <property type="entry name" value="RNA POLYMERASE ECF-TYPE SIGMA FACTO"/>
    <property type="match status" value="1"/>
</dbReference>
<evidence type="ECO:0000313" key="8">
    <source>
        <dbReference type="Proteomes" id="UP000646053"/>
    </source>
</evidence>
<dbReference type="GO" id="GO:0006352">
    <property type="term" value="P:DNA-templated transcription initiation"/>
    <property type="evidence" value="ECO:0007669"/>
    <property type="project" value="InterPro"/>
</dbReference>
<dbReference type="PANTHER" id="PTHR43133:SF51">
    <property type="entry name" value="RNA POLYMERASE SIGMA FACTOR"/>
    <property type="match status" value="1"/>
</dbReference>
<evidence type="ECO:0000313" key="7">
    <source>
        <dbReference type="EMBL" id="NDJ15697.1"/>
    </source>
</evidence>
<dbReference type="Gene3D" id="1.10.10.10">
    <property type="entry name" value="Winged helix-like DNA-binding domain superfamily/Winged helix DNA-binding domain"/>
    <property type="match status" value="1"/>
</dbReference>